<dbReference type="EMBL" id="MSPP01000002">
    <property type="protein sequence ID" value="OUD09478.1"/>
    <property type="molecule type" value="Genomic_DNA"/>
</dbReference>
<evidence type="ECO:0000313" key="1">
    <source>
        <dbReference type="EMBL" id="OUD09478.1"/>
    </source>
</evidence>
<comment type="caution">
    <text evidence="1">The sequence shown here is derived from an EMBL/GenBank/DDBJ whole genome shotgun (WGS) entry which is preliminary data.</text>
</comment>
<accession>A0A251WZB7</accession>
<evidence type="ECO:0000313" key="2">
    <source>
        <dbReference type="Proteomes" id="UP000194664"/>
    </source>
</evidence>
<organism evidence="1 2">
    <name type="scientific">Marivivens niveibacter</name>
    <dbReference type="NCBI Taxonomy" id="1930667"/>
    <lineage>
        <taxon>Bacteria</taxon>
        <taxon>Pseudomonadati</taxon>
        <taxon>Pseudomonadota</taxon>
        <taxon>Alphaproteobacteria</taxon>
        <taxon>Rhodobacterales</taxon>
        <taxon>Paracoccaceae</taxon>
        <taxon>Marivivens group</taxon>
        <taxon>Marivivens</taxon>
    </lineage>
</organism>
<proteinExistence type="predicted"/>
<dbReference type="AlphaFoldDB" id="A0A251WZB7"/>
<gene>
    <name evidence="1" type="ORF">BVC71_06405</name>
</gene>
<reference evidence="1 2" key="1">
    <citation type="submission" date="2016-12" db="EMBL/GenBank/DDBJ databases">
        <title>The draft genome sequence of HSLHS2.</title>
        <authorList>
            <person name="Hu D."/>
            <person name="Wang L."/>
            <person name="Shao Z."/>
        </authorList>
    </citation>
    <scope>NUCLEOTIDE SEQUENCE [LARGE SCALE GENOMIC DNA]</scope>
    <source>
        <strain evidence="1">MCCC 1A06712</strain>
    </source>
</reference>
<name>A0A251WZB7_9RHOB</name>
<dbReference type="RefSeq" id="WP_086450825.1">
    <property type="nucleotide sequence ID" value="NZ_MSPP01000002.1"/>
</dbReference>
<sequence>MSDFLPEAVRKGLEEARRAAERRSSRLCVHDGDEVYRINRMWDTGFAMDAEAAPKLRGHVKIYDGPKYLYQALVFQSREEEGERLFEYKWHQAALDGPPVDFVRSIDAPAGLITKR</sequence>
<protein>
    <submittedName>
        <fullName evidence="1">Uncharacterized protein</fullName>
    </submittedName>
</protein>
<keyword evidence="2" id="KW-1185">Reference proteome</keyword>
<dbReference type="OrthoDB" id="7658488at2"/>
<dbReference type="Proteomes" id="UP000194664">
    <property type="component" value="Unassembled WGS sequence"/>
</dbReference>